<dbReference type="InterPro" id="IPR012454">
    <property type="entry name" value="DUF1659"/>
</dbReference>
<dbReference type="AlphaFoldDB" id="A0A8A0RHZ2"/>
<accession>A0A8A0RHZ2</accession>
<dbReference type="KEGG" id="kme:H0A61_00192"/>
<dbReference type="RefSeq" id="WP_206708124.1">
    <property type="nucleotide sequence ID" value="NZ_CP059066.1"/>
</dbReference>
<evidence type="ECO:0000259" key="1">
    <source>
        <dbReference type="Pfam" id="PF07872"/>
    </source>
</evidence>
<proteinExistence type="predicted"/>
<keyword evidence="3" id="KW-1185">Reference proteome</keyword>
<gene>
    <name evidence="2" type="ORF">H0A61_00192</name>
</gene>
<dbReference type="Proteomes" id="UP000662904">
    <property type="component" value="Chromosome"/>
</dbReference>
<sequence length="75" mass="8117">MAVTATPSDSRLQMKFQTGFDENGNPVVKTKTLNGVKSAAGNQDLYDIAQGLAGLQVHNLVTIRRIDEVELTESI</sequence>
<protein>
    <recommendedName>
        <fullName evidence="1">DUF1659 domain-containing protein</fullName>
    </recommendedName>
</protein>
<organism evidence="2 3">
    <name type="scientific">Koleobacter methoxysyntrophicus</name>
    <dbReference type="NCBI Taxonomy" id="2751313"/>
    <lineage>
        <taxon>Bacteria</taxon>
        <taxon>Bacillati</taxon>
        <taxon>Bacillota</taxon>
        <taxon>Clostridia</taxon>
        <taxon>Koleobacterales</taxon>
        <taxon>Koleobacteraceae</taxon>
        <taxon>Koleobacter</taxon>
    </lineage>
</organism>
<dbReference type="EMBL" id="CP059066">
    <property type="protein sequence ID" value="QSQ07875.1"/>
    <property type="molecule type" value="Genomic_DNA"/>
</dbReference>
<evidence type="ECO:0000313" key="2">
    <source>
        <dbReference type="EMBL" id="QSQ07875.1"/>
    </source>
</evidence>
<reference evidence="2" key="1">
    <citation type="submission" date="2020-07" db="EMBL/GenBank/DDBJ databases">
        <title>Koleobacter methoxysyntrophicus gen. nov., sp. nov., a novel anaerobic bacterium isolated from deep subsurface oil field and proposal of Koleobacterales ord. nov. in the phylum Firmicutes.</title>
        <authorList>
            <person name="Sakamoto S."/>
            <person name="Tamaki H."/>
        </authorList>
    </citation>
    <scope>NUCLEOTIDE SEQUENCE</scope>
    <source>
        <strain evidence="2">NRmbB1</strain>
    </source>
</reference>
<name>A0A8A0RHZ2_9FIRM</name>
<dbReference type="Pfam" id="PF07872">
    <property type="entry name" value="DUF1659"/>
    <property type="match status" value="1"/>
</dbReference>
<feature type="domain" description="DUF1659" evidence="1">
    <location>
        <begin position="2"/>
        <end position="73"/>
    </location>
</feature>
<evidence type="ECO:0000313" key="3">
    <source>
        <dbReference type="Proteomes" id="UP000662904"/>
    </source>
</evidence>